<evidence type="ECO:0000313" key="2">
    <source>
        <dbReference type="Proteomes" id="UP001302602"/>
    </source>
</evidence>
<accession>A0AAN6UAW4</accession>
<name>A0AAN6UAW4_9PEZI</name>
<dbReference type="EMBL" id="MU853223">
    <property type="protein sequence ID" value="KAK4129657.1"/>
    <property type="molecule type" value="Genomic_DNA"/>
</dbReference>
<proteinExistence type="predicted"/>
<evidence type="ECO:0000313" key="1">
    <source>
        <dbReference type="EMBL" id="KAK4129657.1"/>
    </source>
</evidence>
<dbReference type="AlphaFoldDB" id="A0AAN6UAW4"/>
<organism evidence="1 2">
    <name type="scientific">Parathielavia appendiculata</name>
    <dbReference type="NCBI Taxonomy" id="2587402"/>
    <lineage>
        <taxon>Eukaryota</taxon>
        <taxon>Fungi</taxon>
        <taxon>Dikarya</taxon>
        <taxon>Ascomycota</taxon>
        <taxon>Pezizomycotina</taxon>
        <taxon>Sordariomycetes</taxon>
        <taxon>Sordariomycetidae</taxon>
        <taxon>Sordariales</taxon>
        <taxon>Chaetomiaceae</taxon>
        <taxon>Parathielavia</taxon>
    </lineage>
</organism>
<protein>
    <submittedName>
        <fullName evidence="1">Uncharacterized protein</fullName>
    </submittedName>
</protein>
<keyword evidence="2" id="KW-1185">Reference proteome</keyword>
<reference evidence="1" key="2">
    <citation type="submission" date="2023-05" db="EMBL/GenBank/DDBJ databases">
        <authorList>
            <consortium name="Lawrence Berkeley National Laboratory"/>
            <person name="Steindorff A."/>
            <person name="Hensen N."/>
            <person name="Bonometti L."/>
            <person name="Westerberg I."/>
            <person name="Brannstrom I.O."/>
            <person name="Guillou S."/>
            <person name="Cros-Aarteil S."/>
            <person name="Calhoun S."/>
            <person name="Haridas S."/>
            <person name="Kuo A."/>
            <person name="Mondo S."/>
            <person name="Pangilinan J."/>
            <person name="Riley R."/>
            <person name="Labutti K."/>
            <person name="Andreopoulos B."/>
            <person name="Lipzen A."/>
            <person name="Chen C."/>
            <person name="Yanf M."/>
            <person name="Daum C."/>
            <person name="Ng V."/>
            <person name="Clum A."/>
            <person name="Ohm R."/>
            <person name="Martin F."/>
            <person name="Silar P."/>
            <person name="Natvig D."/>
            <person name="Lalanne C."/>
            <person name="Gautier V."/>
            <person name="Ament-Velasquez S.L."/>
            <person name="Kruys A."/>
            <person name="Hutchinson M.I."/>
            <person name="Powell A.J."/>
            <person name="Barry K."/>
            <person name="Miller A.N."/>
            <person name="Grigoriev I.V."/>
            <person name="Debuchy R."/>
            <person name="Gladieux P."/>
            <person name="Thoren M.H."/>
            <person name="Johannesson H."/>
        </authorList>
    </citation>
    <scope>NUCLEOTIDE SEQUENCE</scope>
    <source>
        <strain evidence="1">CBS 731.68</strain>
    </source>
</reference>
<dbReference type="RefSeq" id="XP_062653428.1">
    <property type="nucleotide sequence ID" value="XM_062791945.1"/>
</dbReference>
<gene>
    <name evidence="1" type="ORF">N657DRAFT_640320</name>
</gene>
<sequence length="98" mass="10082">MVASQAAPGMRSRYGCQARVPLSRHATAPGVNRWYRAAACPSTRISPLASSPSTDPAPAGKFGLGTGSAFGRGAGRLLSRRCASLYTHASGHVALKGE</sequence>
<comment type="caution">
    <text evidence="1">The sequence shown here is derived from an EMBL/GenBank/DDBJ whole genome shotgun (WGS) entry which is preliminary data.</text>
</comment>
<reference evidence="1" key="1">
    <citation type="journal article" date="2023" name="Mol. Phylogenet. Evol.">
        <title>Genome-scale phylogeny and comparative genomics of the fungal order Sordariales.</title>
        <authorList>
            <person name="Hensen N."/>
            <person name="Bonometti L."/>
            <person name="Westerberg I."/>
            <person name="Brannstrom I.O."/>
            <person name="Guillou S."/>
            <person name="Cros-Aarteil S."/>
            <person name="Calhoun S."/>
            <person name="Haridas S."/>
            <person name="Kuo A."/>
            <person name="Mondo S."/>
            <person name="Pangilinan J."/>
            <person name="Riley R."/>
            <person name="LaButti K."/>
            <person name="Andreopoulos B."/>
            <person name="Lipzen A."/>
            <person name="Chen C."/>
            <person name="Yan M."/>
            <person name="Daum C."/>
            <person name="Ng V."/>
            <person name="Clum A."/>
            <person name="Steindorff A."/>
            <person name="Ohm R.A."/>
            <person name="Martin F."/>
            <person name="Silar P."/>
            <person name="Natvig D.O."/>
            <person name="Lalanne C."/>
            <person name="Gautier V."/>
            <person name="Ament-Velasquez S.L."/>
            <person name="Kruys A."/>
            <person name="Hutchinson M.I."/>
            <person name="Powell A.J."/>
            <person name="Barry K."/>
            <person name="Miller A.N."/>
            <person name="Grigoriev I.V."/>
            <person name="Debuchy R."/>
            <person name="Gladieux P."/>
            <person name="Hiltunen Thoren M."/>
            <person name="Johannesson H."/>
        </authorList>
    </citation>
    <scope>NUCLEOTIDE SEQUENCE</scope>
    <source>
        <strain evidence="1">CBS 731.68</strain>
    </source>
</reference>
<dbReference type="Proteomes" id="UP001302602">
    <property type="component" value="Unassembled WGS sequence"/>
</dbReference>
<dbReference type="GeneID" id="87828714"/>